<dbReference type="SUPFAM" id="SSF55729">
    <property type="entry name" value="Acyl-CoA N-acyltransferases (Nat)"/>
    <property type="match status" value="1"/>
</dbReference>
<accession>A0A9N9KLD4</accession>
<dbReference type="Proteomes" id="UP000696280">
    <property type="component" value="Unassembled WGS sequence"/>
</dbReference>
<evidence type="ECO:0000313" key="3">
    <source>
        <dbReference type="EMBL" id="CAG8949066.1"/>
    </source>
</evidence>
<evidence type="ECO:0000259" key="2">
    <source>
        <dbReference type="PROSITE" id="PS51186"/>
    </source>
</evidence>
<reference evidence="3" key="1">
    <citation type="submission" date="2021-07" db="EMBL/GenBank/DDBJ databases">
        <authorList>
            <person name="Durling M."/>
        </authorList>
    </citation>
    <scope>NUCLEOTIDE SEQUENCE</scope>
</reference>
<feature type="domain" description="N-acetyltransferase" evidence="2">
    <location>
        <begin position="124"/>
        <end position="262"/>
    </location>
</feature>
<evidence type="ECO:0000313" key="4">
    <source>
        <dbReference type="Proteomes" id="UP000696280"/>
    </source>
</evidence>
<dbReference type="InterPro" id="IPR000182">
    <property type="entry name" value="GNAT_dom"/>
</dbReference>
<dbReference type="Gene3D" id="3.40.630.30">
    <property type="match status" value="1"/>
</dbReference>
<evidence type="ECO:0000256" key="1">
    <source>
        <dbReference type="SAM" id="MobiDB-lite"/>
    </source>
</evidence>
<dbReference type="OrthoDB" id="2744543at2759"/>
<dbReference type="EMBL" id="CAJVRL010000001">
    <property type="protein sequence ID" value="CAG8949066.1"/>
    <property type="molecule type" value="Genomic_DNA"/>
</dbReference>
<feature type="compositionally biased region" description="Pro residues" evidence="1">
    <location>
        <begin position="18"/>
        <end position="39"/>
    </location>
</feature>
<dbReference type="InterPro" id="IPR016181">
    <property type="entry name" value="Acyl_CoA_acyltransferase"/>
</dbReference>
<comment type="caution">
    <text evidence="3">The sequence shown here is derived from an EMBL/GenBank/DDBJ whole genome shotgun (WGS) entry which is preliminary data.</text>
</comment>
<dbReference type="PANTHER" id="PTHR42791">
    <property type="entry name" value="GNAT FAMILY ACETYLTRANSFERASE"/>
    <property type="match status" value="1"/>
</dbReference>
<dbReference type="InterPro" id="IPR052523">
    <property type="entry name" value="Trichothecene_AcTrans"/>
</dbReference>
<name>A0A9N9KLD4_9HELO</name>
<protein>
    <recommendedName>
        <fullName evidence="2">N-acetyltransferase domain-containing protein</fullName>
    </recommendedName>
</protein>
<organism evidence="3 4">
    <name type="scientific">Hymenoscyphus fraxineus</name>
    <dbReference type="NCBI Taxonomy" id="746836"/>
    <lineage>
        <taxon>Eukaryota</taxon>
        <taxon>Fungi</taxon>
        <taxon>Dikarya</taxon>
        <taxon>Ascomycota</taxon>
        <taxon>Pezizomycotina</taxon>
        <taxon>Leotiomycetes</taxon>
        <taxon>Helotiales</taxon>
        <taxon>Helotiaceae</taxon>
        <taxon>Hymenoscyphus</taxon>
    </lineage>
</organism>
<dbReference type="PROSITE" id="PS51186">
    <property type="entry name" value="GNAT"/>
    <property type="match status" value="1"/>
</dbReference>
<dbReference type="GO" id="GO:0016747">
    <property type="term" value="F:acyltransferase activity, transferring groups other than amino-acyl groups"/>
    <property type="evidence" value="ECO:0007669"/>
    <property type="project" value="InterPro"/>
</dbReference>
<feature type="compositionally biased region" description="Basic residues" evidence="1">
    <location>
        <begin position="1"/>
        <end position="10"/>
    </location>
</feature>
<feature type="region of interest" description="Disordered" evidence="1">
    <location>
        <begin position="1"/>
        <end position="43"/>
    </location>
</feature>
<dbReference type="Pfam" id="PF00583">
    <property type="entry name" value="Acetyltransf_1"/>
    <property type="match status" value="1"/>
</dbReference>
<proteinExistence type="predicted"/>
<dbReference type="AlphaFoldDB" id="A0A9N9KLD4"/>
<sequence>MLKSILRKLPLRREEPEPAPASTPEPVSTPAPTPAPPAAVTPKPKRNYYKGNVILPCLINDIGALYDCYYNAAHDEPWAKLMLEILFPMGITDEFKKVHAEHALKGWHTYKEQYTLKVVDAKTGDIMGMAIQDMHFVEREERERKMPVFGWLEGAQRERAETILNPLWEKKEKLIGGRPHMYGHIIAVDPKYQGRGAGAAIVQWCIDTSNSSGLPFYLEASPFAAPLYTKMGFETLEETIVHKKEVLGTPEDVTVPLMIWMPEAANGMTFVEWRAKGYPAWER</sequence>
<gene>
    <name evidence="3" type="ORF">HYFRA_00002195</name>
</gene>
<keyword evidence="4" id="KW-1185">Reference proteome</keyword>
<dbReference type="CDD" id="cd04301">
    <property type="entry name" value="NAT_SF"/>
    <property type="match status" value="1"/>
</dbReference>
<dbReference type="PANTHER" id="PTHR42791:SF17">
    <property type="entry name" value="ACETYLTRANSFERASE, GNAT FAMILY FAMILY (AFU_ORTHOLOGUE AFUA_8G05690)"/>
    <property type="match status" value="1"/>
</dbReference>